<gene>
    <name evidence="4" type="ORF">EKH83_13745</name>
</gene>
<comment type="caution">
    <text evidence="4">The sequence shown here is derived from an EMBL/GenBank/DDBJ whole genome shotgun (WGS) entry which is preliminary data.</text>
</comment>
<keyword evidence="1" id="KW-0472">Membrane</keyword>
<evidence type="ECO:0000313" key="5">
    <source>
        <dbReference type="Proteomes" id="UP000290848"/>
    </source>
</evidence>
<organism evidence="4 5">
    <name type="scientific">Arcticibacter tournemirensis</name>
    <dbReference type="NCBI Taxonomy" id="699437"/>
    <lineage>
        <taxon>Bacteria</taxon>
        <taxon>Pseudomonadati</taxon>
        <taxon>Bacteroidota</taxon>
        <taxon>Sphingobacteriia</taxon>
        <taxon>Sphingobacteriales</taxon>
        <taxon>Sphingobacteriaceae</taxon>
        <taxon>Arcticibacter</taxon>
    </lineage>
</organism>
<dbReference type="Pfam" id="PF16344">
    <property type="entry name" value="FecR_C"/>
    <property type="match status" value="1"/>
</dbReference>
<evidence type="ECO:0000313" key="4">
    <source>
        <dbReference type="EMBL" id="RXF68782.1"/>
    </source>
</evidence>
<dbReference type="PANTHER" id="PTHR30273:SF2">
    <property type="entry name" value="PROTEIN FECR"/>
    <property type="match status" value="1"/>
</dbReference>
<name>A0A4V1KHY2_9SPHI</name>
<dbReference type="InterPro" id="IPR006860">
    <property type="entry name" value="FecR"/>
</dbReference>
<dbReference type="AlphaFoldDB" id="A0A4V1KHY2"/>
<accession>A0A4V1KHY2</accession>
<dbReference type="EMBL" id="RXOC01000009">
    <property type="protein sequence ID" value="RXF68782.1"/>
    <property type="molecule type" value="Genomic_DNA"/>
</dbReference>
<keyword evidence="1" id="KW-0812">Transmembrane</keyword>
<evidence type="ECO:0000256" key="1">
    <source>
        <dbReference type="SAM" id="Phobius"/>
    </source>
</evidence>
<dbReference type="InterPro" id="IPR032508">
    <property type="entry name" value="FecR_C"/>
</dbReference>
<keyword evidence="1" id="KW-1133">Transmembrane helix</keyword>
<feature type="domain" description="FecR protein" evidence="2">
    <location>
        <begin position="189"/>
        <end position="294"/>
    </location>
</feature>
<sequence length="410" mass="45985">MCLVYRRYKMDKKAFLQIADKISKGIASEEEVALFNFYYNKFQSDNQRWEITESHENLEEEIRTKIDEAIKSQEERPVRSFTFSYTKVAAAIALLIISAGLLYIIKQDRKDSILAGKTEAQYKNDVSPGGNKAVLTLADGSSIVLDESENGRLATQGDMAINKTGNGKIVYQSAKAGDANKSGSPAYNVITVPRGGSYRLTLPDGTEVWLNASSSLKFPVSFDKNERLVELKGEAYFEVAYKQKAESGKRKAERLPFVVKSDRQVVEVLGTHFNINAYGDEAAIKTTLLEGRVRVTAGNKQSPKDSKLLRPGEQSELRVAQGVIIVNEVDTEEAVAWKNGMFQFNNSDLKSIMSELERWYDIEVDTKDMPEKRFNGIIPRNVKLSQVLGMMEKTSGLKFKIEGRRVSMLQ</sequence>
<protein>
    <submittedName>
        <fullName evidence="4">DUF4974 domain-containing protein</fullName>
    </submittedName>
</protein>
<evidence type="ECO:0000259" key="2">
    <source>
        <dbReference type="Pfam" id="PF04773"/>
    </source>
</evidence>
<dbReference type="InterPro" id="IPR012373">
    <property type="entry name" value="Ferrdict_sens_TM"/>
</dbReference>
<dbReference type="Pfam" id="PF04773">
    <property type="entry name" value="FecR"/>
    <property type="match status" value="1"/>
</dbReference>
<dbReference type="Proteomes" id="UP000290848">
    <property type="component" value="Unassembled WGS sequence"/>
</dbReference>
<proteinExistence type="predicted"/>
<dbReference type="PANTHER" id="PTHR30273">
    <property type="entry name" value="PERIPLASMIC SIGNAL SENSOR AND SIGMA FACTOR ACTIVATOR FECR-RELATED"/>
    <property type="match status" value="1"/>
</dbReference>
<dbReference type="GO" id="GO:0016989">
    <property type="term" value="F:sigma factor antagonist activity"/>
    <property type="evidence" value="ECO:0007669"/>
    <property type="project" value="TreeGrafter"/>
</dbReference>
<evidence type="ECO:0000259" key="3">
    <source>
        <dbReference type="Pfam" id="PF16344"/>
    </source>
</evidence>
<dbReference type="Gene3D" id="3.55.50.30">
    <property type="match status" value="1"/>
</dbReference>
<feature type="domain" description="Protein FecR C-terminal" evidence="3">
    <location>
        <begin position="342"/>
        <end position="406"/>
    </location>
</feature>
<reference evidence="4 5" key="1">
    <citation type="submission" date="2018-12" db="EMBL/GenBank/DDBJ databases">
        <title>The Draft Genome Sequence of the Soil Bacterium Pedobacter tournemirensis R1.</title>
        <authorList>
            <person name="He J."/>
        </authorList>
    </citation>
    <scope>NUCLEOTIDE SEQUENCE [LARGE SCALE GENOMIC DNA]</scope>
    <source>
        <strain evidence="4 5">R1</strain>
    </source>
</reference>
<dbReference type="Gene3D" id="2.60.120.1440">
    <property type="match status" value="1"/>
</dbReference>
<feature type="transmembrane region" description="Helical" evidence="1">
    <location>
        <begin position="85"/>
        <end position="105"/>
    </location>
</feature>